<reference evidence="1 2" key="1">
    <citation type="submission" date="2014-02" db="EMBL/GenBank/DDBJ databases">
        <title>The small core and large imbalanced accessory genome model reveals a collaborative survival strategy of Sorangium cellulosum strains in nature.</title>
        <authorList>
            <person name="Han K."/>
            <person name="Peng R."/>
            <person name="Blom J."/>
            <person name="Li Y.-Z."/>
        </authorList>
    </citation>
    <scope>NUCLEOTIDE SEQUENCE [LARGE SCALE GENOMIC DNA]</scope>
    <source>
        <strain evidence="1 2">So0011-07</strain>
    </source>
</reference>
<evidence type="ECO:0008006" key="3">
    <source>
        <dbReference type="Google" id="ProtNLM"/>
    </source>
</evidence>
<evidence type="ECO:0000313" key="2">
    <source>
        <dbReference type="Proteomes" id="UP000075635"/>
    </source>
</evidence>
<dbReference type="PANTHER" id="PTHR43619:SF2">
    <property type="entry name" value="S-ADENOSYL-L-METHIONINE-DEPENDENT METHYLTRANSFERASES SUPERFAMILY PROTEIN"/>
    <property type="match status" value="1"/>
</dbReference>
<dbReference type="InterPro" id="IPR029063">
    <property type="entry name" value="SAM-dependent_MTases_sf"/>
</dbReference>
<accession>A0A150QUX5</accession>
<gene>
    <name evidence="1" type="ORF">BE17_02160</name>
</gene>
<dbReference type="PANTHER" id="PTHR43619">
    <property type="entry name" value="S-ADENOSYL-L-METHIONINE-DEPENDENT METHYLTRANSFERASE YKTD-RELATED"/>
    <property type="match status" value="1"/>
</dbReference>
<dbReference type="Proteomes" id="UP000075635">
    <property type="component" value="Unassembled WGS sequence"/>
</dbReference>
<dbReference type="AlphaFoldDB" id="A0A150QUX5"/>
<proteinExistence type="predicted"/>
<dbReference type="Gene3D" id="3.40.50.150">
    <property type="entry name" value="Vaccinia Virus protein VP39"/>
    <property type="match status" value="1"/>
</dbReference>
<evidence type="ECO:0000313" key="1">
    <source>
        <dbReference type="EMBL" id="KYF71378.1"/>
    </source>
</evidence>
<organism evidence="1 2">
    <name type="scientific">Sorangium cellulosum</name>
    <name type="common">Polyangium cellulosum</name>
    <dbReference type="NCBI Taxonomy" id="56"/>
    <lineage>
        <taxon>Bacteria</taxon>
        <taxon>Pseudomonadati</taxon>
        <taxon>Myxococcota</taxon>
        <taxon>Polyangia</taxon>
        <taxon>Polyangiales</taxon>
        <taxon>Polyangiaceae</taxon>
        <taxon>Sorangium</taxon>
    </lineage>
</organism>
<dbReference type="EMBL" id="JEMB01003525">
    <property type="protein sequence ID" value="KYF71378.1"/>
    <property type="molecule type" value="Genomic_DNA"/>
</dbReference>
<dbReference type="SUPFAM" id="SSF53335">
    <property type="entry name" value="S-adenosyl-L-methionine-dependent methyltransferases"/>
    <property type="match status" value="1"/>
</dbReference>
<protein>
    <recommendedName>
        <fullName evidence="3">O-methyltransferase-related protein</fullName>
    </recommendedName>
</protein>
<comment type="caution">
    <text evidence="1">The sequence shown here is derived from an EMBL/GenBank/DDBJ whole genome shotgun (WGS) entry which is preliminary data.</text>
</comment>
<sequence length="272" mass="29712">MRALEASPPATQGARVSSVAVPWDAVLSLVGRAEARARFPELGFADPWAEAMLATLDVDPAGFDDRALRASTVRAMVVDGLVRHYFERNPDGLAIALNAGLCTRFSRVDNGRLRWVDLDPPHVAEFKCAHRLWQTSDRHAVARCCSIACTGWMDALQGAGDVPTLLIAEGALERQPPELVDAFFTRVSARLPKGTELIVDHEAHPPLRTPPRLRACLEVPAADGAVARYPRLRPIGEGEVTPALEQALRRVSRASRLLRGARASSVLHLRFE</sequence>
<name>A0A150QUX5_SORCE</name>